<protein>
    <submittedName>
        <fullName evidence="2">Uncharacterized protein</fullName>
    </submittedName>
</protein>
<dbReference type="Gene3D" id="2.40.10.10">
    <property type="entry name" value="Trypsin-like serine proteases"/>
    <property type="match status" value="2"/>
</dbReference>
<reference evidence="2" key="1">
    <citation type="submission" date="2022-11" db="UniProtKB">
        <authorList>
            <consortium name="WormBaseParasite"/>
        </authorList>
    </citation>
    <scope>IDENTIFICATION</scope>
</reference>
<dbReference type="AlphaFoldDB" id="A0A914DGV4"/>
<dbReference type="WBParaSite" id="ACRNAN_scaffold2484.g7719.t1">
    <property type="protein sequence ID" value="ACRNAN_scaffold2484.g7719.t1"/>
    <property type="gene ID" value="ACRNAN_scaffold2484.g7719"/>
</dbReference>
<keyword evidence="1" id="KW-1185">Reference proteome</keyword>
<organism evidence="1 2">
    <name type="scientific">Acrobeloides nanus</name>
    <dbReference type="NCBI Taxonomy" id="290746"/>
    <lineage>
        <taxon>Eukaryota</taxon>
        <taxon>Metazoa</taxon>
        <taxon>Ecdysozoa</taxon>
        <taxon>Nematoda</taxon>
        <taxon>Chromadorea</taxon>
        <taxon>Rhabditida</taxon>
        <taxon>Tylenchina</taxon>
        <taxon>Cephalobomorpha</taxon>
        <taxon>Cephaloboidea</taxon>
        <taxon>Cephalobidae</taxon>
        <taxon>Acrobeloides</taxon>
    </lineage>
</organism>
<evidence type="ECO:0000313" key="2">
    <source>
        <dbReference type="WBParaSite" id="ACRNAN_scaffold2484.g7719.t1"/>
    </source>
</evidence>
<dbReference type="Proteomes" id="UP000887540">
    <property type="component" value="Unplaced"/>
</dbReference>
<dbReference type="InterPro" id="IPR043504">
    <property type="entry name" value="Peptidase_S1_PA_chymotrypsin"/>
</dbReference>
<accession>A0A914DGV4</accession>
<proteinExistence type="predicted"/>
<name>A0A914DGV4_9BILA</name>
<dbReference type="Pfam" id="PF13365">
    <property type="entry name" value="Trypsin_2"/>
    <property type="match status" value="1"/>
</dbReference>
<dbReference type="InterPro" id="IPR009003">
    <property type="entry name" value="Peptidase_S1_PA"/>
</dbReference>
<evidence type="ECO:0000313" key="1">
    <source>
        <dbReference type="Proteomes" id="UP000887540"/>
    </source>
</evidence>
<dbReference type="SUPFAM" id="SSF50494">
    <property type="entry name" value="Trypsin-like serine proteases"/>
    <property type="match status" value="1"/>
</dbReference>
<sequence>MKECGIIPDKASKVADQFAEQGFNTAQFSSFVEQWNTNPTAYAEILREIGFSSMDIGPFINALQHHVSKAATKKESQQASIRVQRVFSTSAEFVIEGSNEDVEVEIVNTSIAPPNHLMDIVKLIDASHGRLYARANGLNPLTQYKALLKVKNTDKELEINFATTKPSLPTQIESLRKRVFWTKLTIENVPRAENQGLMEEAIREDNSIKNMVTMMSTNLFATFHHKNHKWIVENSRVIIYNESQSFSCVCILSNPQRDLVLLQSDEPVCDVSEAPILGIAVTGADYLLLGFPGNRNNDGSYHLSVLEGHISSVLKDDKGETIWLRGSSGSEPGYSGGPIYSMRTGKLLGINVEAEPTSGFFNSVCRIVPLFHFHNPLFQLITANFPIPKDCGLHDPPCKIDITLF</sequence>